<dbReference type="GO" id="GO:0046872">
    <property type="term" value="F:metal ion binding"/>
    <property type="evidence" value="ECO:0007669"/>
    <property type="project" value="UniProtKB-KW"/>
</dbReference>
<dbReference type="eggNOG" id="arCOG04318">
    <property type="taxonomic scope" value="Archaea"/>
</dbReference>
<organism evidence="2 3">
    <name type="scientific">Acidilobus saccharovorans (strain DSM 16705 / JCM 18335 / VKM B-2471 / 345-15)</name>
    <dbReference type="NCBI Taxonomy" id="666510"/>
    <lineage>
        <taxon>Archaea</taxon>
        <taxon>Thermoproteota</taxon>
        <taxon>Thermoprotei</taxon>
        <taxon>Acidilobales</taxon>
        <taxon>Acidilobaceae</taxon>
        <taxon>Acidilobus</taxon>
    </lineage>
</organism>
<dbReference type="EMBL" id="CP001742">
    <property type="protein sequence ID" value="ADL19512.1"/>
    <property type="molecule type" value="Genomic_DNA"/>
</dbReference>
<dbReference type="InterPro" id="IPR036081">
    <property type="entry name" value="Translin_sf"/>
</dbReference>
<evidence type="ECO:0000256" key="1">
    <source>
        <dbReference type="PIRSR" id="PIRSR602848-1"/>
    </source>
</evidence>
<dbReference type="InParanoid" id="D9Q2H4"/>
<dbReference type="OrthoDB" id="26985at2157"/>
<accession>D9Q2H4</accession>
<dbReference type="KEGG" id="asc:ASAC_1107"/>
<dbReference type="Gene3D" id="1.20.58.2140">
    <property type="match status" value="1"/>
</dbReference>
<name>D9Q2H4_ACIS3</name>
<dbReference type="GO" id="GO:0043565">
    <property type="term" value="F:sequence-specific DNA binding"/>
    <property type="evidence" value="ECO:0007669"/>
    <property type="project" value="InterPro"/>
</dbReference>
<gene>
    <name evidence="2" type="ordered locus">ASAC_1107</name>
</gene>
<evidence type="ECO:0000313" key="2">
    <source>
        <dbReference type="EMBL" id="ADL19512.1"/>
    </source>
</evidence>
<dbReference type="Proteomes" id="UP000000346">
    <property type="component" value="Chromosome"/>
</dbReference>
<evidence type="ECO:0000313" key="3">
    <source>
        <dbReference type="Proteomes" id="UP000000346"/>
    </source>
</evidence>
<reference evidence="2 3" key="1">
    <citation type="journal article" date="2010" name="Appl. Environ. Microbiol.">
        <title>The genome sequence of the crenarchaeon Acidilobus saccharovorans supports a new order, Acidilobales, and suggests an important ecological role in terrestrial acidic hot springs.</title>
        <authorList>
            <person name="Mardanov A.V."/>
            <person name="Svetlitchnyi V.A."/>
            <person name="Beletsky A.V."/>
            <person name="Prokofeva M.I."/>
            <person name="Bonch-Osmolovskaya E.A."/>
            <person name="Ravin N.V."/>
            <person name="Skryabin K.G."/>
        </authorList>
    </citation>
    <scope>NUCLEOTIDE SEQUENCE [LARGE SCALE GENOMIC DNA]</scope>
    <source>
        <strain evidence="3">DSM 16705 / JCM 18335 / VKM B-2471 / 345-15</strain>
    </source>
</reference>
<dbReference type="InterPro" id="IPR002848">
    <property type="entry name" value="Translin_fam"/>
</dbReference>
<dbReference type="SUPFAM" id="SSF74784">
    <property type="entry name" value="Translin"/>
    <property type="match status" value="1"/>
</dbReference>
<keyword evidence="3" id="KW-1185">Reference proteome</keyword>
<dbReference type="AlphaFoldDB" id="D9Q2H4"/>
<feature type="binding site" evidence="1">
    <location>
        <position position="93"/>
    </location>
    <ligand>
        <name>Mg(2+)</name>
        <dbReference type="ChEBI" id="CHEBI:18420"/>
    </ligand>
</feature>
<dbReference type="NCBIfam" id="NF011161">
    <property type="entry name" value="PRK14562.1-6"/>
    <property type="match status" value="1"/>
</dbReference>
<proteinExistence type="predicted"/>
<dbReference type="STRING" id="666510.ASAC_1107"/>
<sequence length="210" mass="23867">MDVKDMIPSVVESADRFLKSLDSDREEIVKTSRDVIRYSGWSITYLHQGDIAKAKENLDKCEDLTRRMLDLSSAHPELAYSGLVYNAVSEYVEAKLFYSIVVEGKVPSFEELKVHPVPYLQGLGDVVGELRRLALEKLRQGDIDLAWKLLEIMEAIYTSMRSLDYPDSVLPGVRHKVDVARSLIDDTKAILVDIQSREELKRALAEARRV</sequence>
<protein>
    <submittedName>
        <fullName evidence="2">Predicted RNA-binding protein of the translin family</fullName>
    </submittedName>
</protein>
<dbReference type="Pfam" id="PF01997">
    <property type="entry name" value="Translin"/>
    <property type="match status" value="1"/>
</dbReference>
<keyword evidence="1" id="KW-0460">Magnesium</keyword>
<keyword evidence="1" id="KW-0479">Metal-binding</keyword>
<dbReference type="PANTHER" id="PTHR10741">
    <property type="entry name" value="TRANSLIN AND TRANSLIN ASSOCIATED PROTEIN X"/>
    <property type="match status" value="1"/>
</dbReference>
<dbReference type="CDD" id="cd14820">
    <property type="entry name" value="TRAX"/>
    <property type="match status" value="1"/>
</dbReference>
<dbReference type="HOGENOM" id="CLU_099315_0_0_2"/>
<feature type="binding site" evidence="1">
    <location>
        <position position="129"/>
    </location>
    <ligand>
        <name>Mg(2+)</name>
        <dbReference type="ChEBI" id="CHEBI:18420"/>
    </ligand>
</feature>